<keyword evidence="6" id="KW-1185">Reference proteome</keyword>
<dbReference type="RefSeq" id="WP_034638595.1">
    <property type="nucleotide sequence ID" value="NZ_CBCSJC010000031.1"/>
</dbReference>
<dbReference type="OrthoDB" id="8538589at2"/>
<organism evidence="5 6">
    <name type="scientific">Bacillus manliponensis</name>
    <dbReference type="NCBI Taxonomy" id="574376"/>
    <lineage>
        <taxon>Bacteria</taxon>
        <taxon>Bacillati</taxon>
        <taxon>Bacillota</taxon>
        <taxon>Bacilli</taxon>
        <taxon>Bacillales</taxon>
        <taxon>Bacillaceae</taxon>
        <taxon>Bacillus</taxon>
        <taxon>Bacillus cereus group</taxon>
    </lineage>
</organism>
<comment type="similarity">
    <text evidence="1 3">Belongs to the gamma-glutamylcyclotransferase family.</text>
</comment>
<sequence>MHYVFVYGTLREEETNAHFLKGATYIEKDAWIYGLLFDTNEGYPAMILPSDQKVFGEVYEVDDVMLQALDELEEYTGNPKEDLYDRSIQTIYIGDKTLQAYVYTAQQQDILKIPIVSGDWVLYRKSLCEQS</sequence>
<dbReference type="Pfam" id="PF06094">
    <property type="entry name" value="GGACT"/>
    <property type="match status" value="1"/>
</dbReference>
<protein>
    <recommendedName>
        <fullName evidence="3">Gamma-glutamylcyclotransferase family protein</fullName>
    </recommendedName>
</protein>
<dbReference type="Gene3D" id="3.10.490.10">
    <property type="entry name" value="Gamma-glutamyl cyclotransferase-like"/>
    <property type="match status" value="1"/>
</dbReference>
<dbReference type="InterPro" id="IPR009288">
    <property type="entry name" value="AIG2-like_dom"/>
</dbReference>
<evidence type="ECO:0000313" key="6">
    <source>
        <dbReference type="Proteomes" id="UP000027822"/>
    </source>
</evidence>
<dbReference type="InterPro" id="IPR013024">
    <property type="entry name" value="GGCT-like"/>
</dbReference>
<dbReference type="GO" id="GO:0061929">
    <property type="term" value="F:gamma-glutamylaminecyclotransferase activity"/>
    <property type="evidence" value="ECO:0007669"/>
    <property type="project" value="InterPro"/>
</dbReference>
<evidence type="ECO:0000256" key="2">
    <source>
        <dbReference type="PIRSR" id="PIRSR639126-1"/>
    </source>
</evidence>
<reference evidence="5 6" key="1">
    <citation type="submission" date="2014-06" db="EMBL/GenBank/DDBJ databases">
        <title>Draft genome sequence of Bacillus manliponensis JCM 15802 (MCCC 1A00708).</title>
        <authorList>
            <person name="Lai Q."/>
            <person name="Liu Y."/>
            <person name="Shao Z."/>
        </authorList>
    </citation>
    <scope>NUCLEOTIDE SEQUENCE [LARGE SCALE GENOMIC DNA]</scope>
    <source>
        <strain evidence="5 6">JCM 15802</strain>
    </source>
</reference>
<dbReference type="AlphaFoldDB" id="A0A073JXN4"/>
<gene>
    <name evidence="5" type="ORF">BAMA_21295</name>
</gene>
<evidence type="ECO:0000256" key="3">
    <source>
        <dbReference type="RuleBase" id="RU367036"/>
    </source>
</evidence>
<name>A0A073JXN4_9BACI</name>
<dbReference type="PANTHER" id="PTHR12510">
    <property type="entry name" value="TROPONIN C-AKIN-1 PROTEIN"/>
    <property type="match status" value="1"/>
</dbReference>
<proteinExistence type="inferred from homology"/>
<evidence type="ECO:0000256" key="1">
    <source>
        <dbReference type="ARBA" id="ARBA00008861"/>
    </source>
</evidence>
<dbReference type="EMBL" id="JOTN01000006">
    <property type="protein sequence ID" value="KEK19779.1"/>
    <property type="molecule type" value="Genomic_DNA"/>
</dbReference>
<feature type="active site" description="Proton acceptor" evidence="2">
    <location>
        <position position="73"/>
    </location>
</feature>
<dbReference type="CDD" id="cd06661">
    <property type="entry name" value="GGCT_like"/>
    <property type="match status" value="1"/>
</dbReference>
<feature type="domain" description="Gamma-glutamylcyclotransferase AIG2-like" evidence="4">
    <location>
        <begin position="4"/>
        <end position="121"/>
    </location>
</feature>
<dbReference type="PANTHER" id="PTHR12510:SF4">
    <property type="entry name" value="GAMMA-GLUTAMYLAMINECYCLOTRANSFERASE"/>
    <property type="match status" value="1"/>
</dbReference>
<evidence type="ECO:0000259" key="4">
    <source>
        <dbReference type="Pfam" id="PF06094"/>
    </source>
</evidence>
<dbReference type="STRING" id="574376.BAMA_21295"/>
<dbReference type="GO" id="GO:0005829">
    <property type="term" value="C:cytosol"/>
    <property type="evidence" value="ECO:0007669"/>
    <property type="project" value="TreeGrafter"/>
</dbReference>
<dbReference type="SUPFAM" id="SSF110857">
    <property type="entry name" value="Gamma-glutamyl cyclotransferase-like"/>
    <property type="match status" value="1"/>
</dbReference>
<dbReference type="InterPro" id="IPR039126">
    <property type="entry name" value="GGACT"/>
</dbReference>
<dbReference type="InterPro" id="IPR036568">
    <property type="entry name" value="GGCT-like_sf"/>
</dbReference>
<accession>A0A073JXN4</accession>
<dbReference type="Proteomes" id="UP000027822">
    <property type="component" value="Unassembled WGS sequence"/>
</dbReference>
<comment type="caution">
    <text evidence="5">The sequence shown here is derived from an EMBL/GenBank/DDBJ whole genome shotgun (WGS) entry which is preliminary data.</text>
</comment>
<dbReference type="eggNOG" id="COG2105">
    <property type="taxonomic scope" value="Bacteria"/>
</dbReference>
<evidence type="ECO:0000313" key="5">
    <source>
        <dbReference type="EMBL" id="KEK19779.1"/>
    </source>
</evidence>